<organism evidence="2 3">
    <name type="scientific">Dyella ginsengisoli</name>
    <dbReference type="NCBI Taxonomy" id="363848"/>
    <lineage>
        <taxon>Bacteria</taxon>
        <taxon>Pseudomonadati</taxon>
        <taxon>Pseudomonadota</taxon>
        <taxon>Gammaproteobacteria</taxon>
        <taxon>Lysobacterales</taxon>
        <taxon>Rhodanobacteraceae</taxon>
        <taxon>Dyella</taxon>
    </lineage>
</organism>
<keyword evidence="3" id="KW-1185">Reference proteome</keyword>
<gene>
    <name evidence="2" type="ORF">ISP17_16520</name>
</gene>
<sequence length="107" mass="10937">MKAPNLLALSAAVLITAAGLASMNHGITRVPVAEINGIHIIDLAPVNVTPTAEELRAAALTAVINAPALPAPNGLGGRAEADIPLVGSQMAMPYYSFGNKLGRITKE</sequence>
<dbReference type="Proteomes" id="UP001620460">
    <property type="component" value="Unassembled WGS sequence"/>
</dbReference>
<feature type="signal peptide" evidence="1">
    <location>
        <begin position="1"/>
        <end position="21"/>
    </location>
</feature>
<feature type="chain" id="PRO_5047188977" evidence="1">
    <location>
        <begin position="22"/>
        <end position="107"/>
    </location>
</feature>
<dbReference type="RefSeq" id="WP_404635091.1">
    <property type="nucleotide sequence ID" value="NZ_JADIKM010000005.1"/>
</dbReference>
<accession>A0ABW8JWN4</accession>
<comment type="caution">
    <text evidence="2">The sequence shown here is derived from an EMBL/GenBank/DDBJ whole genome shotgun (WGS) entry which is preliminary data.</text>
</comment>
<keyword evidence="1" id="KW-0732">Signal</keyword>
<dbReference type="EMBL" id="JADIKM010000005">
    <property type="protein sequence ID" value="MFK2905566.1"/>
    <property type="molecule type" value="Genomic_DNA"/>
</dbReference>
<name>A0ABW8JWN4_9GAMM</name>
<evidence type="ECO:0000313" key="3">
    <source>
        <dbReference type="Proteomes" id="UP001620460"/>
    </source>
</evidence>
<evidence type="ECO:0000256" key="1">
    <source>
        <dbReference type="SAM" id="SignalP"/>
    </source>
</evidence>
<evidence type="ECO:0000313" key="2">
    <source>
        <dbReference type="EMBL" id="MFK2905566.1"/>
    </source>
</evidence>
<protein>
    <submittedName>
        <fullName evidence="2">Uncharacterized protein</fullName>
    </submittedName>
</protein>
<proteinExistence type="predicted"/>
<reference evidence="2 3" key="1">
    <citation type="submission" date="2020-10" db="EMBL/GenBank/DDBJ databases">
        <title>Phylogeny of dyella-like bacteria.</title>
        <authorList>
            <person name="Fu J."/>
        </authorList>
    </citation>
    <scope>NUCLEOTIDE SEQUENCE [LARGE SCALE GENOMIC DNA]</scope>
    <source>
        <strain evidence="2 3">Gsoil3046</strain>
    </source>
</reference>